<keyword evidence="1" id="KW-0472">Membrane</keyword>
<dbReference type="EMBL" id="JANIBC010000015">
    <property type="protein sequence ID" value="MCQ8186242.1"/>
    <property type="molecule type" value="Genomic_DNA"/>
</dbReference>
<name>A0A9X2RL49_9PROT</name>
<evidence type="ECO:0000256" key="1">
    <source>
        <dbReference type="SAM" id="Phobius"/>
    </source>
</evidence>
<keyword evidence="3" id="KW-1185">Reference proteome</keyword>
<keyword evidence="1" id="KW-1133">Transmembrane helix</keyword>
<gene>
    <name evidence="2" type="ORF">NOG11_12710</name>
</gene>
<dbReference type="Proteomes" id="UP001142610">
    <property type="component" value="Unassembled WGS sequence"/>
</dbReference>
<protein>
    <submittedName>
        <fullName evidence="2">DUF962 domain-containing protein</fullName>
    </submittedName>
</protein>
<feature type="transmembrane region" description="Helical" evidence="1">
    <location>
        <begin position="49"/>
        <end position="68"/>
    </location>
</feature>
<evidence type="ECO:0000313" key="3">
    <source>
        <dbReference type="Proteomes" id="UP001142610"/>
    </source>
</evidence>
<comment type="caution">
    <text evidence="2">The sequence shown here is derived from an EMBL/GenBank/DDBJ whole genome shotgun (WGS) entry which is preliminary data.</text>
</comment>
<dbReference type="AlphaFoldDB" id="A0A9X2RL49"/>
<dbReference type="PANTHER" id="PTHR34205:SF2">
    <property type="entry name" value="DUF962 DOMAIN-CONTAINING PROTEIN"/>
    <property type="match status" value="1"/>
</dbReference>
<feature type="transmembrane region" description="Helical" evidence="1">
    <location>
        <begin position="25"/>
        <end position="43"/>
    </location>
</feature>
<dbReference type="PANTHER" id="PTHR34205">
    <property type="entry name" value="TRANSMEMBRANE PROTEIN"/>
    <property type="match status" value="1"/>
</dbReference>
<sequence>MRDYTSFEQFWPHYLREHADKGTRMLHYIGTALTLVVAAAAILTGKLWMLLLIPVVGYGFAWVSHAFVERNKPATFTYPLWSLLSDYRMFFLAITGRLAPELEKAGVTGPEASAPPRPSATP</sequence>
<dbReference type="InterPro" id="IPR009305">
    <property type="entry name" value="Mpo1-like"/>
</dbReference>
<evidence type="ECO:0000313" key="2">
    <source>
        <dbReference type="EMBL" id="MCQ8186242.1"/>
    </source>
</evidence>
<accession>A0A9X2RL49</accession>
<keyword evidence="1" id="KW-0812">Transmembrane</keyword>
<proteinExistence type="predicted"/>
<reference evidence="2" key="1">
    <citation type="submission" date="2022-07" db="EMBL/GenBank/DDBJ databases">
        <title>Parvularcula maris sp. nov., an algicidal bacterium isolated from seawater.</title>
        <authorList>
            <person name="Li F."/>
        </authorList>
    </citation>
    <scope>NUCLEOTIDE SEQUENCE</scope>
    <source>
        <strain evidence="2">BGMRC 0090</strain>
    </source>
</reference>
<dbReference type="RefSeq" id="WP_256620145.1">
    <property type="nucleotide sequence ID" value="NZ_JANIBC010000015.1"/>
</dbReference>
<organism evidence="2 3">
    <name type="scientific">Parvularcula maris</name>
    <dbReference type="NCBI Taxonomy" id="2965077"/>
    <lineage>
        <taxon>Bacteria</taxon>
        <taxon>Pseudomonadati</taxon>
        <taxon>Pseudomonadota</taxon>
        <taxon>Alphaproteobacteria</taxon>
        <taxon>Parvularculales</taxon>
        <taxon>Parvularculaceae</taxon>
        <taxon>Parvularcula</taxon>
    </lineage>
</organism>
<dbReference type="Pfam" id="PF06127">
    <property type="entry name" value="Mpo1-like"/>
    <property type="match status" value="1"/>
</dbReference>